<dbReference type="AlphaFoldDB" id="A0A4S2DPQ7"/>
<evidence type="ECO:0000313" key="3">
    <source>
        <dbReference type="Proteomes" id="UP000306888"/>
    </source>
</evidence>
<dbReference type="Proteomes" id="UP000306888">
    <property type="component" value="Unassembled WGS sequence"/>
</dbReference>
<dbReference type="OrthoDB" id="1753686at2"/>
<reference evidence="2 3" key="1">
    <citation type="submission" date="2019-04" db="EMBL/GenBank/DDBJ databases">
        <title>Microbes associate with the intestines of laboratory mice.</title>
        <authorList>
            <person name="Navarre W."/>
            <person name="Wong E."/>
            <person name="Huang K."/>
            <person name="Tropini C."/>
            <person name="Ng K."/>
            <person name="Yu B."/>
        </authorList>
    </citation>
    <scope>NUCLEOTIDE SEQUENCE [LARGE SCALE GENOMIC DNA]</scope>
    <source>
        <strain evidence="2 3">NM50_B9-20</strain>
    </source>
</reference>
<comment type="caution">
    <text evidence="2">The sequence shown here is derived from an EMBL/GenBank/DDBJ whole genome shotgun (WGS) entry which is preliminary data.</text>
</comment>
<protein>
    <recommendedName>
        <fullName evidence="1">DUF6873 domain-containing protein</fullName>
    </recommendedName>
</protein>
<feature type="domain" description="DUF6873" evidence="1">
    <location>
        <begin position="4"/>
        <end position="231"/>
    </location>
</feature>
<proteinExistence type="predicted"/>
<organism evidence="2 3">
    <name type="scientific">Clostridium sartagoforme</name>
    <dbReference type="NCBI Taxonomy" id="84031"/>
    <lineage>
        <taxon>Bacteria</taxon>
        <taxon>Bacillati</taxon>
        <taxon>Bacillota</taxon>
        <taxon>Clostridia</taxon>
        <taxon>Eubacteriales</taxon>
        <taxon>Clostridiaceae</taxon>
        <taxon>Clostridium</taxon>
    </lineage>
</organism>
<dbReference type="EMBL" id="SRYR01000001">
    <property type="protein sequence ID" value="TGY44406.1"/>
    <property type="molecule type" value="Genomic_DNA"/>
</dbReference>
<name>A0A4S2DPQ7_9CLOT</name>
<evidence type="ECO:0000259" key="1">
    <source>
        <dbReference type="Pfam" id="PF21778"/>
    </source>
</evidence>
<gene>
    <name evidence="2" type="ORF">E5347_06225</name>
</gene>
<dbReference type="Pfam" id="PF21778">
    <property type="entry name" value="DUF6873"/>
    <property type="match status" value="1"/>
</dbReference>
<accession>A0A4S2DPQ7</accession>
<sequence>MICFVDYRISIIEEKSLKNLGVKIIKVPPCNNLYNAIKGHVDIQLNILSKIDKKVIVQKDISDSFKKELIKNNINFIESKNSLGEKYPSNIALNSLILDNYFIHNLNFSDENLLESQKNKTLVNVKQGYTKCSSLVVNDNSIITSDKGIYNSLLKHNFDILLLPPGDIVLDGLEYGFIGGTGGLINPSTMVFFGSLEKYAYGEEVKKFLKKHNVTPIYLSNSKLYDRGSLFTL</sequence>
<evidence type="ECO:0000313" key="2">
    <source>
        <dbReference type="EMBL" id="TGY44406.1"/>
    </source>
</evidence>
<dbReference type="RefSeq" id="WP_136005560.1">
    <property type="nucleotide sequence ID" value="NZ_SRYR01000001.1"/>
</dbReference>
<dbReference type="InterPro" id="IPR049238">
    <property type="entry name" value="DUF6873"/>
</dbReference>
<keyword evidence="3" id="KW-1185">Reference proteome</keyword>